<dbReference type="InterPro" id="IPR012337">
    <property type="entry name" value="RNaseH-like_sf"/>
</dbReference>
<comment type="caution">
    <text evidence="3">The sequence shown here is derived from an EMBL/GenBank/DDBJ whole genome shotgun (WGS) entry which is preliminary data.</text>
</comment>
<evidence type="ECO:0000313" key="4">
    <source>
        <dbReference type="Proteomes" id="UP000239480"/>
    </source>
</evidence>
<dbReference type="EMBL" id="PVTD01000011">
    <property type="protein sequence ID" value="PRY20853.1"/>
    <property type="molecule type" value="Genomic_DNA"/>
</dbReference>
<evidence type="ECO:0000256" key="1">
    <source>
        <dbReference type="SAM" id="MobiDB-lite"/>
    </source>
</evidence>
<evidence type="ECO:0000259" key="2">
    <source>
        <dbReference type="PROSITE" id="PS50994"/>
    </source>
</evidence>
<dbReference type="Gene3D" id="3.30.420.10">
    <property type="entry name" value="Ribonuclease H-like superfamily/Ribonuclease H"/>
    <property type="match status" value="1"/>
</dbReference>
<feature type="domain" description="Integrase catalytic" evidence="2">
    <location>
        <begin position="295"/>
        <end position="519"/>
    </location>
</feature>
<dbReference type="Proteomes" id="UP000239480">
    <property type="component" value="Unassembled WGS sequence"/>
</dbReference>
<dbReference type="AlphaFoldDB" id="A0A2T0RI41"/>
<proteinExistence type="predicted"/>
<dbReference type="InterPro" id="IPR036397">
    <property type="entry name" value="RNaseH_sf"/>
</dbReference>
<dbReference type="GO" id="GO:0003676">
    <property type="term" value="F:nucleic acid binding"/>
    <property type="evidence" value="ECO:0007669"/>
    <property type="project" value="InterPro"/>
</dbReference>
<accession>A0A2T0RI41</accession>
<reference evidence="3 4" key="1">
    <citation type="submission" date="2018-03" db="EMBL/GenBank/DDBJ databases">
        <title>Genomic Encyclopedia of Archaeal and Bacterial Type Strains, Phase II (KMG-II): from individual species to whole genera.</title>
        <authorList>
            <person name="Goeker M."/>
        </authorList>
    </citation>
    <scope>NUCLEOTIDE SEQUENCE [LARGE SCALE GENOMIC DNA]</scope>
    <source>
        <strain evidence="3 4">DSM 29328</strain>
    </source>
</reference>
<feature type="region of interest" description="Disordered" evidence="1">
    <location>
        <begin position="679"/>
        <end position="773"/>
    </location>
</feature>
<dbReference type="RefSeq" id="WP_106207173.1">
    <property type="nucleotide sequence ID" value="NZ_PVTD01000011.1"/>
</dbReference>
<dbReference type="SUPFAM" id="SSF53098">
    <property type="entry name" value="Ribonuclease H-like"/>
    <property type="match status" value="1"/>
</dbReference>
<feature type="compositionally biased region" description="Basic residues" evidence="1">
    <location>
        <begin position="752"/>
        <end position="773"/>
    </location>
</feature>
<feature type="compositionally biased region" description="Basic and acidic residues" evidence="1">
    <location>
        <begin position="729"/>
        <end position="751"/>
    </location>
</feature>
<name>A0A2T0RI41_9RHOB</name>
<keyword evidence="4" id="KW-1185">Reference proteome</keyword>
<gene>
    <name evidence="3" type="ORF">CLV78_1116</name>
</gene>
<sequence length="773" mass="86109">MKLEPKYRFENGTGIAFGNQNLVLHAMNEQGYEFADSETGEVSVTSFSKFAKLLQSRQMRVTDTSGLASSVVELRLGSLKIAEQLAAPQRENGEFHFAICSAAAALRTHLRHERGNPSLQMTEPLLNLAGNRQFICNLASDIFGKKVRLSPARGGNNSDWVLYKGRTLLKYLKLFDALGVDEDAIAALSTREHLKGNRIPRIDIKLLELMTRAWEEIGLDLKCTAPANVHRHLTTLVHELNKIRKTNELRPLIVPSQKTLKAHRDNLLSPTEYLVATKGEKHARNKRGRGSTDFRALMPGELVEIDECKLSTVSSAKEIGLWASLTDKQKQRLEEIDKEIRDRLTLLVMIDVASRMPLAWILSDQPKAEATLALLRMATRDKTKEKIKFGCSGNPAPAMGLGNIKSDNGTGLRNEAVISSAVGVGSAYTAVKTYSPIDKTYVERVFGTCESVLIKLLHGYTGRKAGELPGYDAKANGVLSTEELYDILTRFFIDEYPSMRHHGVGMGGRRPVEVLKELNNTRGLFRPICEDLRRRHLGWKREVKPNDEGVRVFGGIYYNSDEFQREIDKHPKERVSVFVDPDDVSEATVTIPGVEQVFRLPLQVTAFRDMTLPEVLDLVQAYRREHPNVTEIHEDRLATVRRERHTQLLQIGVENKLPRSYSTFEEVIAKADVVFAGSRVVPNPEPTGSVRPGEIGPGVSGPGVLSLREAAQDQGNPDDHPTSASPEVSRAEAEVPRPVVTDDRSSDDARNPKRSVPNKHRPLGRPKTKGSFK</sequence>
<organism evidence="3 4">
    <name type="scientific">Aliiruegeria haliotis</name>
    <dbReference type="NCBI Taxonomy" id="1280846"/>
    <lineage>
        <taxon>Bacteria</taxon>
        <taxon>Pseudomonadati</taxon>
        <taxon>Pseudomonadota</taxon>
        <taxon>Alphaproteobacteria</taxon>
        <taxon>Rhodobacterales</taxon>
        <taxon>Roseobacteraceae</taxon>
        <taxon>Aliiruegeria</taxon>
    </lineage>
</organism>
<dbReference type="GO" id="GO:0015074">
    <property type="term" value="P:DNA integration"/>
    <property type="evidence" value="ECO:0007669"/>
    <property type="project" value="InterPro"/>
</dbReference>
<protein>
    <submittedName>
        <fullName evidence="3">Integrase-like protein</fullName>
    </submittedName>
</protein>
<dbReference type="OrthoDB" id="5287589at2"/>
<evidence type="ECO:0000313" key="3">
    <source>
        <dbReference type="EMBL" id="PRY20853.1"/>
    </source>
</evidence>
<dbReference type="PROSITE" id="PS50994">
    <property type="entry name" value="INTEGRASE"/>
    <property type="match status" value="1"/>
</dbReference>
<dbReference type="InterPro" id="IPR001584">
    <property type="entry name" value="Integrase_cat-core"/>
</dbReference>